<feature type="domain" description="Integrase catalytic" evidence="1">
    <location>
        <begin position="9"/>
        <end position="173"/>
    </location>
</feature>
<dbReference type="InterPro" id="IPR012337">
    <property type="entry name" value="RNaseH-like_sf"/>
</dbReference>
<dbReference type="EMBL" id="CAJNOC010008078">
    <property type="protein sequence ID" value="CAF1109590.1"/>
    <property type="molecule type" value="Genomic_DNA"/>
</dbReference>
<dbReference type="PANTHER" id="PTHR46585:SF1">
    <property type="entry name" value="CHROMO DOMAIN-CONTAINING PROTEIN"/>
    <property type="match status" value="1"/>
</dbReference>
<evidence type="ECO:0000259" key="1">
    <source>
        <dbReference type="PROSITE" id="PS50994"/>
    </source>
</evidence>
<dbReference type="Gene3D" id="3.30.420.10">
    <property type="entry name" value="Ribonuclease H-like superfamily/Ribonuclease H"/>
    <property type="match status" value="1"/>
</dbReference>
<accession>A0A814PRN7</accession>
<dbReference type="PROSITE" id="PS50994">
    <property type="entry name" value="INTEGRASE"/>
    <property type="match status" value="1"/>
</dbReference>
<dbReference type="InterPro" id="IPR036397">
    <property type="entry name" value="RNaseH_sf"/>
</dbReference>
<proteinExistence type="predicted"/>
<dbReference type="PANTHER" id="PTHR46585">
    <property type="entry name" value="INTEGRASE CORE DOMAIN CONTAINING PROTEIN"/>
    <property type="match status" value="1"/>
</dbReference>
<protein>
    <recommendedName>
        <fullName evidence="1">Integrase catalytic domain-containing protein</fullName>
    </recommendedName>
</protein>
<dbReference type="SUPFAM" id="SSF53098">
    <property type="entry name" value="Ribonuclease H-like"/>
    <property type="match status" value="1"/>
</dbReference>
<gene>
    <name evidence="2" type="ORF">OXX778_LOCUS21560</name>
</gene>
<dbReference type="Proteomes" id="UP000663879">
    <property type="component" value="Unassembled WGS sequence"/>
</dbReference>
<sequence length="194" mass="23009">MSKFLNYFDTPAPASFTGHSSFKHTVKNKYKLNYRLLEQEPYTLHRPLRKNKFAWVKLLKNKTSESILQALTTIFKSRKPVKLQTDKGREFLNKPVQDYLKKMNVHFYTTNSELKASVVERFNRTLKEKMWRYFTYKNNHDYTKVLDNLVDSYNNTFHRTIKTTPSNVSSKNEGKVFENIYGYDKNTGDDSVLH</sequence>
<evidence type="ECO:0000313" key="3">
    <source>
        <dbReference type="Proteomes" id="UP000663879"/>
    </source>
</evidence>
<keyword evidence="3" id="KW-1185">Reference proteome</keyword>
<organism evidence="2 3">
    <name type="scientific">Brachionus calyciflorus</name>
    <dbReference type="NCBI Taxonomy" id="104777"/>
    <lineage>
        <taxon>Eukaryota</taxon>
        <taxon>Metazoa</taxon>
        <taxon>Spiralia</taxon>
        <taxon>Gnathifera</taxon>
        <taxon>Rotifera</taxon>
        <taxon>Eurotatoria</taxon>
        <taxon>Monogononta</taxon>
        <taxon>Pseudotrocha</taxon>
        <taxon>Ploima</taxon>
        <taxon>Brachionidae</taxon>
        <taxon>Brachionus</taxon>
    </lineage>
</organism>
<evidence type="ECO:0000313" key="2">
    <source>
        <dbReference type="EMBL" id="CAF1109590.1"/>
    </source>
</evidence>
<dbReference type="GO" id="GO:0003676">
    <property type="term" value="F:nucleic acid binding"/>
    <property type="evidence" value="ECO:0007669"/>
    <property type="project" value="InterPro"/>
</dbReference>
<comment type="caution">
    <text evidence="2">The sequence shown here is derived from an EMBL/GenBank/DDBJ whole genome shotgun (WGS) entry which is preliminary data.</text>
</comment>
<dbReference type="GO" id="GO:0015074">
    <property type="term" value="P:DNA integration"/>
    <property type="evidence" value="ECO:0007669"/>
    <property type="project" value="InterPro"/>
</dbReference>
<reference evidence="2" key="1">
    <citation type="submission" date="2021-02" db="EMBL/GenBank/DDBJ databases">
        <authorList>
            <person name="Nowell W R."/>
        </authorList>
    </citation>
    <scope>NUCLEOTIDE SEQUENCE</scope>
    <source>
        <strain evidence="2">Ploen Becks lab</strain>
    </source>
</reference>
<name>A0A814PRN7_9BILA</name>
<dbReference type="OrthoDB" id="6343797at2759"/>
<dbReference type="InterPro" id="IPR001584">
    <property type="entry name" value="Integrase_cat-core"/>
</dbReference>
<dbReference type="AlphaFoldDB" id="A0A814PRN7"/>